<dbReference type="Proteomes" id="UP000190274">
    <property type="component" value="Chromosome D"/>
</dbReference>
<feature type="region of interest" description="Disordered" evidence="7">
    <location>
        <begin position="56"/>
        <end position="94"/>
    </location>
</feature>
<dbReference type="GO" id="GO:0005667">
    <property type="term" value="C:transcription regulator complex"/>
    <property type="evidence" value="ECO:0007669"/>
    <property type="project" value="TreeGrafter"/>
</dbReference>
<organism evidence="9 10">
    <name type="scientific">Lachancea dasiensis</name>
    <dbReference type="NCBI Taxonomy" id="1072105"/>
    <lineage>
        <taxon>Eukaryota</taxon>
        <taxon>Fungi</taxon>
        <taxon>Dikarya</taxon>
        <taxon>Ascomycota</taxon>
        <taxon>Saccharomycotina</taxon>
        <taxon>Saccharomycetes</taxon>
        <taxon>Saccharomycetales</taxon>
        <taxon>Saccharomycetaceae</taxon>
        <taxon>Lachancea</taxon>
    </lineage>
</organism>
<dbReference type="InterPro" id="IPR000818">
    <property type="entry name" value="TEA/ATTS_dom"/>
</dbReference>
<dbReference type="GO" id="GO:0000981">
    <property type="term" value="F:DNA-binding transcription factor activity, RNA polymerase II-specific"/>
    <property type="evidence" value="ECO:0007669"/>
    <property type="project" value="TreeGrafter"/>
</dbReference>
<evidence type="ECO:0000313" key="10">
    <source>
        <dbReference type="Proteomes" id="UP000190274"/>
    </source>
</evidence>
<gene>
    <name evidence="9" type="ORF">LADA_0D02498G</name>
</gene>
<dbReference type="Gene3D" id="6.10.20.40">
    <property type="entry name" value="TEA/ATTS domain"/>
    <property type="match status" value="1"/>
</dbReference>
<keyword evidence="4" id="KW-0804">Transcription</keyword>
<comment type="subcellular location">
    <subcellularLocation>
        <location evidence="1">Nucleus</location>
    </subcellularLocation>
</comment>
<feature type="region of interest" description="Disordered" evidence="7">
    <location>
        <begin position="512"/>
        <end position="547"/>
    </location>
</feature>
<evidence type="ECO:0000256" key="2">
    <source>
        <dbReference type="ARBA" id="ARBA00008421"/>
    </source>
</evidence>
<dbReference type="PANTHER" id="PTHR11834">
    <property type="entry name" value="TRANSCRIPTIONAL ENHANCER FACTOR TEF RELATED"/>
    <property type="match status" value="1"/>
</dbReference>
<feature type="domain" description="TEA" evidence="8">
    <location>
        <begin position="218"/>
        <end position="292"/>
    </location>
</feature>
<dbReference type="PROSITE" id="PS51088">
    <property type="entry name" value="TEA_2"/>
    <property type="match status" value="1"/>
</dbReference>
<dbReference type="InterPro" id="IPR038096">
    <property type="entry name" value="TEA/ATTS_sf"/>
</dbReference>
<dbReference type="PRINTS" id="PR00065">
    <property type="entry name" value="TEADOMAIN"/>
</dbReference>
<feature type="compositionally biased region" description="Polar residues" evidence="7">
    <location>
        <begin position="537"/>
        <end position="547"/>
    </location>
</feature>
<dbReference type="InterPro" id="IPR050937">
    <property type="entry name" value="TEC1_TEAD_TF"/>
</dbReference>
<keyword evidence="10" id="KW-1185">Reference proteome</keyword>
<keyword evidence="3" id="KW-0805">Transcription regulation</keyword>
<sequence length="547" mass="58977">MDSGGGLHGDRSGSFARYTAHASAPASAHSTRIFDVYDGSAQIPCEAVDIMSHEHAGQRADQGLYGPASVEASEGEDEDEDGDGEGDGEDEHEDREAFLLAGVPGERPLRDARPVQRRHTVWNVDPHTAAALVNTGLGQKVDLRGRDTAVHNDQALPPHHPLQPGRLHTHVSNPRYRYRSGSLAAGGRPARLDLGPRVEDAMAPSVSTVSSTATTAAALTNTDIWSAAVEDAFLAALRIIPKKGTAKIKFQKRNYGRNELISLFIQHSIGEYRSKKQISSHIQVWKKSIMNKAQNRLQNTPYEEELLTLIENGAPQTPEKETEFLATFTDILNGPEASRTLDSTLSASTSDSSLTGLGARESIITNGPVVGTAPGHVDVPVHPAFDLPVGAGASLGAPPFLYGHPEVVGVGGPEPITPLDYARKVYGNLRSYKCVPVNMHDYTYQHPETHQAGSADQQTMLAAQQVAAQQRQLIDSIHAEQSYATQHFEGLEPDNVKSHHFDLHAIVPIMATRPPEPAGDSSPPGLTIYHPSRTDGSDTSFHANSRK</sequence>
<dbReference type="OrthoDB" id="10006572at2759"/>
<evidence type="ECO:0000256" key="4">
    <source>
        <dbReference type="ARBA" id="ARBA00023163"/>
    </source>
</evidence>
<feature type="DNA-binding region" description="TEA" evidence="6">
    <location>
        <begin position="218"/>
        <end position="292"/>
    </location>
</feature>
<dbReference type="GO" id="GO:0000978">
    <property type="term" value="F:RNA polymerase II cis-regulatory region sequence-specific DNA binding"/>
    <property type="evidence" value="ECO:0007669"/>
    <property type="project" value="TreeGrafter"/>
</dbReference>
<evidence type="ECO:0000259" key="8">
    <source>
        <dbReference type="PROSITE" id="PS51088"/>
    </source>
</evidence>
<dbReference type="SMART" id="SM00426">
    <property type="entry name" value="TEA"/>
    <property type="match status" value="1"/>
</dbReference>
<evidence type="ECO:0000256" key="3">
    <source>
        <dbReference type="ARBA" id="ARBA00023015"/>
    </source>
</evidence>
<keyword evidence="5" id="KW-0539">Nucleus</keyword>
<dbReference type="AlphaFoldDB" id="A0A1G4J4D9"/>
<dbReference type="PANTHER" id="PTHR11834:SF0">
    <property type="entry name" value="PROTEIN SCALLOPED"/>
    <property type="match status" value="1"/>
</dbReference>
<comment type="similarity">
    <text evidence="2">Belongs to the TEC1 family.</text>
</comment>
<evidence type="ECO:0000313" key="9">
    <source>
        <dbReference type="EMBL" id="SCU84577.1"/>
    </source>
</evidence>
<accession>A0A1G4J4D9</accession>
<dbReference type="GO" id="GO:0005634">
    <property type="term" value="C:nucleus"/>
    <property type="evidence" value="ECO:0007669"/>
    <property type="project" value="UniProtKB-SubCell"/>
</dbReference>
<evidence type="ECO:0000256" key="1">
    <source>
        <dbReference type="ARBA" id="ARBA00004123"/>
    </source>
</evidence>
<evidence type="ECO:0000256" key="6">
    <source>
        <dbReference type="PROSITE-ProRule" id="PRU00505"/>
    </source>
</evidence>
<feature type="compositionally biased region" description="Acidic residues" evidence="7">
    <location>
        <begin position="73"/>
        <end position="93"/>
    </location>
</feature>
<name>A0A1G4J4D9_9SACH</name>
<protein>
    <submittedName>
        <fullName evidence="9">LADA_0D02498g1_1</fullName>
    </submittedName>
</protein>
<proteinExistence type="inferred from homology"/>
<dbReference type="STRING" id="1266660.A0A1G4J4D9"/>
<dbReference type="Pfam" id="PF01285">
    <property type="entry name" value="TEA"/>
    <property type="match status" value="1"/>
</dbReference>
<evidence type="ECO:0000256" key="5">
    <source>
        <dbReference type="ARBA" id="ARBA00023242"/>
    </source>
</evidence>
<dbReference type="EMBL" id="LT598454">
    <property type="protein sequence ID" value="SCU84577.1"/>
    <property type="molecule type" value="Genomic_DNA"/>
</dbReference>
<evidence type="ECO:0000256" key="7">
    <source>
        <dbReference type="SAM" id="MobiDB-lite"/>
    </source>
</evidence>
<reference evidence="9 10" key="1">
    <citation type="submission" date="2016-03" db="EMBL/GenBank/DDBJ databases">
        <authorList>
            <person name="Devillers H."/>
        </authorList>
    </citation>
    <scope>NUCLEOTIDE SEQUENCE [LARGE SCALE GENOMIC DNA]</scope>
    <source>
        <strain evidence="9">CBS 10888</strain>
    </source>
</reference>